<keyword evidence="1" id="KW-0472">Membrane</keyword>
<dbReference type="Gene3D" id="3.10.450.130">
    <property type="entry name" value="folded 79 residue fragment of lin0334 like domains"/>
    <property type="match status" value="1"/>
</dbReference>
<keyword evidence="1" id="KW-1133">Transmembrane helix</keyword>
<feature type="transmembrane region" description="Helical" evidence="1">
    <location>
        <begin position="6"/>
        <end position="24"/>
    </location>
</feature>
<accession>A0A7X0XM79</accession>
<evidence type="ECO:0000313" key="2">
    <source>
        <dbReference type="EMBL" id="MBC1563626.1"/>
    </source>
</evidence>
<dbReference type="InterPro" id="IPR009881">
    <property type="entry name" value="DUF1433"/>
</dbReference>
<dbReference type="Pfam" id="PF07252">
    <property type="entry name" value="DUF1433"/>
    <property type="match status" value="1"/>
</dbReference>
<evidence type="ECO:0000313" key="3">
    <source>
        <dbReference type="Proteomes" id="UP000541955"/>
    </source>
</evidence>
<keyword evidence="1" id="KW-0812">Transmembrane</keyword>
<dbReference type="Proteomes" id="UP000541955">
    <property type="component" value="Unassembled WGS sequence"/>
</dbReference>
<comment type="caution">
    <text evidence="2">The sequence shown here is derived from an EMBL/GenBank/DDBJ whole genome shotgun (WGS) entry which is preliminary data.</text>
</comment>
<name>A0A7X0XM79_9LIST</name>
<organism evidence="2 3">
    <name type="scientific">Listeria booriae</name>
    <dbReference type="NCBI Taxonomy" id="1552123"/>
    <lineage>
        <taxon>Bacteria</taxon>
        <taxon>Bacillati</taxon>
        <taxon>Bacillota</taxon>
        <taxon>Bacilli</taxon>
        <taxon>Bacillales</taxon>
        <taxon>Listeriaceae</taxon>
        <taxon>Listeria</taxon>
    </lineage>
</organism>
<dbReference type="AlphaFoldDB" id="A0A7X0XM79"/>
<protein>
    <submittedName>
        <fullName evidence="2">DUF1433 domain-containing protein</fullName>
    </submittedName>
</protein>
<sequence length="132" mass="14671">MKKKKLVISVVVIILIIAGGSIFMKYQSDKKEETAFWNEQKPRIKKFFTYNFNGITSITFDDDSATVNPTGVPHLKGYLNGDKSLSFDAAVGGSGKFETGISFSEGVQAYMKKEYKLNPKSVSEIEAEEKAK</sequence>
<evidence type="ECO:0000256" key="1">
    <source>
        <dbReference type="SAM" id="Phobius"/>
    </source>
</evidence>
<gene>
    <name evidence="2" type="ORF">HB902_16250</name>
</gene>
<proteinExistence type="predicted"/>
<dbReference type="RefSeq" id="WP_185430509.1">
    <property type="nucleotide sequence ID" value="NZ_JAARRW010000010.1"/>
</dbReference>
<reference evidence="2 3" key="1">
    <citation type="submission" date="2020-03" db="EMBL/GenBank/DDBJ databases">
        <title>Soil Listeria distribution.</title>
        <authorList>
            <person name="Liao J."/>
            <person name="Wiedmann M."/>
        </authorList>
    </citation>
    <scope>NUCLEOTIDE SEQUENCE [LARGE SCALE GENOMIC DNA]</scope>
    <source>
        <strain evidence="2 3">FSL L7-1387</strain>
    </source>
</reference>
<dbReference type="EMBL" id="JAARRW010000010">
    <property type="protein sequence ID" value="MBC1563626.1"/>
    <property type="molecule type" value="Genomic_DNA"/>
</dbReference>